<sequence>MNPLKVAKWSALALMVVLVMFGIISCYLKNKYRLPIPVILSVLATTLPIPNAVAIFRSLAQPSSARQKRNKGPLTPWLLGLNMLLLIVPSMLFGWSTPYLGDNSCGLEKTWQTWYSAQDAVVIKEMQEAFQCCGLKTTKHQSWPFTRPENKEKGDPGVPADACEKLYGGKGKAPVKPCLPLWEEQVRTVAVFNTFIGATLVVINFILMMLGLGRPDIVAKFMRQNDFEYRRVEEIAEEDEEEVINGSSHVNGTSQVNGQTSQPGAMVPRNYGSTRRQVLEDVGDDSEAWAREQRENQQV</sequence>
<dbReference type="Proteomes" id="UP000015100">
    <property type="component" value="Unassembled WGS sequence"/>
</dbReference>
<feature type="transmembrane region" description="Helical" evidence="2">
    <location>
        <begin position="12"/>
        <end position="30"/>
    </location>
</feature>
<reference evidence="4" key="2">
    <citation type="submission" date="2013-04" db="EMBL/GenBank/DDBJ databases">
        <title>Genomic mechanisms accounting for the adaptation to parasitism in nematode-trapping fungi.</title>
        <authorList>
            <person name="Ahren D.G."/>
        </authorList>
    </citation>
    <scope>NUCLEOTIDE SEQUENCE [LARGE SCALE GENOMIC DNA]</scope>
    <source>
        <strain evidence="4">CBS 200.50</strain>
    </source>
</reference>
<proteinExistence type="predicted"/>
<dbReference type="eggNOG" id="ENOG502SP07">
    <property type="taxonomic scope" value="Eukaryota"/>
</dbReference>
<accession>S8CB38</accession>
<evidence type="ECO:0000313" key="4">
    <source>
        <dbReference type="Proteomes" id="UP000015100"/>
    </source>
</evidence>
<name>S8CB38_DACHA</name>
<evidence type="ECO:0000313" key="3">
    <source>
        <dbReference type="EMBL" id="EPS44887.1"/>
    </source>
</evidence>
<keyword evidence="2" id="KW-0472">Membrane</keyword>
<dbReference type="OrthoDB" id="71600at2759"/>
<feature type="region of interest" description="Disordered" evidence="1">
    <location>
        <begin position="241"/>
        <end position="299"/>
    </location>
</feature>
<evidence type="ECO:0000256" key="2">
    <source>
        <dbReference type="SAM" id="Phobius"/>
    </source>
</evidence>
<protein>
    <recommendedName>
        <fullName evidence="5">Tetraspanin Tsp3</fullName>
    </recommendedName>
</protein>
<feature type="transmembrane region" description="Helical" evidence="2">
    <location>
        <begin position="190"/>
        <end position="213"/>
    </location>
</feature>
<feature type="compositionally biased region" description="Basic and acidic residues" evidence="1">
    <location>
        <begin position="288"/>
        <end position="299"/>
    </location>
</feature>
<feature type="compositionally biased region" description="Polar residues" evidence="1">
    <location>
        <begin position="245"/>
        <end position="263"/>
    </location>
</feature>
<keyword evidence="4" id="KW-1185">Reference proteome</keyword>
<dbReference type="STRING" id="1284197.S8CB38"/>
<dbReference type="HOGENOM" id="CLU_930723_0_0_1"/>
<reference evidence="3 4" key="1">
    <citation type="journal article" date="2013" name="PLoS Genet.">
        <title>Genomic mechanisms accounting for the adaptation to parasitism in nematode-trapping fungi.</title>
        <authorList>
            <person name="Meerupati T."/>
            <person name="Andersson K.M."/>
            <person name="Friman E."/>
            <person name="Kumar D."/>
            <person name="Tunlid A."/>
            <person name="Ahren D."/>
        </authorList>
    </citation>
    <scope>NUCLEOTIDE SEQUENCE [LARGE SCALE GENOMIC DNA]</scope>
    <source>
        <strain evidence="3 4">CBS 200.50</strain>
    </source>
</reference>
<feature type="transmembrane region" description="Helical" evidence="2">
    <location>
        <begin position="77"/>
        <end position="95"/>
    </location>
</feature>
<evidence type="ECO:0000256" key="1">
    <source>
        <dbReference type="SAM" id="MobiDB-lite"/>
    </source>
</evidence>
<dbReference type="PROSITE" id="PS51257">
    <property type="entry name" value="PROKAR_LIPOPROTEIN"/>
    <property type="match status" value="1"/>
</dbReference>
<gene>
    <name evidence="3" type="ORF">H072_1126</name>
</gene>
<keyword evidence="2" id="KW-0812">Transmembrane</keyword>
<organism evidence="3 4">
    <name type="scientific">Dactylellina haptotyla (strain CBS 200.50)</name>
    <name type="common">Nematode-trapping fungus</name>
    <name type="synonym">Monacrosporium haptotylum</name>
    <dbReference type="NCBI Taxonomy" id="1284197"/>
    <lineage>
        <taxon>Eukaryota</taxon>
        <taxon>Fungi</taxon>
        <taxon>Dikarya</taxon>
        <taxon>Ascomycota</taxon>
        <taxon>Pezizomycotina</taxon>
        <taxon>Orbiliomycetes</taxon>
        <taxon>Orbiliales</taxon>
        <taxon>Orbiliaceae</taxon>
        <taxon>Dactylellina</taxon>
    </lineage>
</organism>
<feature type="transmembrane region" description="Helical" evidence="2">
    <location>
        <begin position="36"/>
        <end position="56"/>
    </location>
</feature>
<comment type="caution">
    <text evidence="3">The sequence shown here is derived from an EMBL/GenBank/DDBJ whole genome shotgun (WGS) entry which is preliminary data.</text>
</comment>
<evidence type="ECO:0008006" key="5">
    <source>
        <dbReference type="Google" id="ProtNLM"/>
    </source>
</evidence>
<keyword evidence="2" id="KW-1133">Transmembrane helix</keyword>
<dbReference type="EMBL" id="AQGS01000029">
    <property type="protein sequence ID" value="EPS44887.1"/>
    <property type="molecule type" value="Genomic_DNA"/>
</dbReference>
<dbReference type="OMA" id="RDMAWPF"/>
<dbReference type="AlphaFoldDB" id="S8CB38"/>